<dbReference type="EMBL" id="BJWK01000008">
    <property type="protein sequence ID" value="GEM09488.1"/>
    <property type="molecule type" value="Genomic_DNA"/>
</dbReference>
<protein>
    <submittedName>
        <fullName evidence="2">Uncharacterized protein</fullName>
    </submittedName>
</protein>
<gene>
    <name evidence="2" type="ORF">Rt10032_c08g3505</name>
</gene>
<organism evidence="2 3">
    <name type="scientific">Rhodotorula toruloides</name>
    <name type="common">Yeast</name>
    <name type="synonym">Rhodosporidium toruloides</name>
    <dbReference type="NCBI Taxonomy" id="5286"/>
    <lineage>
        <taxon>Eukaryota</taxon>
        <taxon>Fungi</taxon>
        <taxon>Dikarya</taxon>
        <taxon>Basidiomycota</taxon>
        <taxon>Pucciniomycotina</taxon>
        <taxon>Microbotryomycetes</taxon>
        <taxon>Sporidiobolales</taxon>
        <taxon>Sporidiobolaceae</taxon>
        <taxon>Rhodotorula</taxon>
    </lineage>
</organism>
<accession>A0A511KGI9</accession>
<feature type="region of interest" description="Disordered" evidence="1">
    <location>
        <begin position="1"/>
        <end position="63"/>
    </location>
</feature>
<comment type="caution">
    <text evidence="2">The sequence shown here is derived from an EMBL/GenBank/DDBJ whole genome shotgun (WGS) entry which is preliminary data.</text>
</comment>
<evidence type="ECO:0000313" key="2">
    <source>
        <dbReference type="EMBL" id="GEM09488.1"/>
    </source>
</evidence>
<proteinExistence type="predicted"/>
<name>A0A511KGI9_RHOTO</name>
<dbReference type="OrthoDB" id="17066at2759"/>
<dbReference type="AlphaFoldDB" id="A0A511KGI9"/>
<sequence length="300" mass="32605">MARGKGTPRRTRELADDDDFSPTSSSPRRAASPPAASPSRLAMNATANPTAPEKSGRGPLPASAETTYHQRLRGLLVEHRKARRAWSELVIRGLVGRTKAVLELWVDVELALKAISKQSPTASTTNVRAGYLFAQSAKLSEQVATVEGVFTNLTETFNGMHSICERAEHLVIEAAKTRGTLFAFREPMWVTWPLARFTDGIQALTTPYVHSLALVRQLLDTLLTFPVLPSASASSPSPDLLSATVAAKSEKDDRLRPSNEQLQASLSLLAVQPLLPGKANDWGSEGWEEVMAVEVGGWER</sequence>
<feature type="compositionally biased region" description="Low complexity" evidence="1">
    <location>
        <begin position="21"/>
        <end position="42"/>
    </location>
</feature>
<evidence type="ECO:0000313" key="3">
    <source>
        <dbReference type="Proteomes" id="UP000321518"/>
    </source>
</evidence>
<dbReference type="Proteomes" id="UP000321518">
    <property type="component" value="Unassembled WGS sequence"/>
</dbReference>
<evidence type="ECO:0000256" key="1">
    <source>
        <dbReference type="SAM" id="MobiDB-lite"/>
    </source>
</evidence>
<reference evidence="2 3" key="1">
    <citation type="submission" date="2019-07" db="EMBL/GenBank/DDBJ databases">
        <title>Rhodotorula toruloides NBRC10032 genome sequencing.</title>
        <authorList>
            <person name="Shida Y."/>
            <person name="Takaku H."/>
            <person name="Ogasawara W."/>
            <person name="Mori K."/>
        </authorList>
    </citation>
    <scope>NUCLEOTIDE SEQUENCE [LARGE SCALE GENOMIC DNA]</scope>
    <source>
        <strain evidence="2 3">NBRC10032</strain>
    </source>
</reference>